<organism evidence="4 8">
    <name type="scientific">Yersinia enterocolitica</name>
    <dbReference type="NCBI Taxonomy" id="630"/>
    <lineage>
        <taxon>Bacteria</taxon>
        <taxon>Pseudomonadati</taxon>
        <taxon>Pseudomonadota</taxon>
        <taxon>Gammaproteobacteria</taxon>
        <taxon>Enterobacterales</taxon>
        <taxon>Yersiniaceae</taxon>
        <taxon>Yersinia</taxon>
    </lineage>
</organism>
<evidence type="ECO:0000259" key="3">
    <source>
        <dbReference type="Pfam" id="PF00582"/>
    </source>
</evidence>
<gene>
    <name evidence="4" type="primary">uspA_2</name>
    <name evidence="6" type="synonym">uspC</name>
    <name evidence="4" type="ORF">ERS137941_02919</name>
    <name evidence="5" type="ORF">ERS137959_02001</name>
    <name evidence="6" type="ORF">I6I39_00185</name>
</gene>
<reference evidence="6 9" key="3">
    <citation type="submission" date="2021-01" db="EMBL/GenBank/DDBJ databases">
        <title>FDA dAtabase for Regulatory Grade micrObial Sequences (FDA-ARGOS): Supporting development and validation of Infectious Disease Dx tests.</title>
        <authorList>
            <person name="Blissenbach B."/>
            <person name="Krut O."/>
            <person name="Tallon L."/>
            <person name="Sadzewicz L."/>
            <person name="Zhao X."/>
            <person name="Boylan J."/>
            <person name="Ott S."/>
            <person name="Bowen H."/>
            <person name="Vavikolanu K."/>
            <person name="Mehta A."/>
            <person name="Aluvathingal J."/>
            <person name="Nadendla S."/>
            <person name="Yan Y."/>
            <person name="Sichtig H."/>
        </authorList>
    </citation>
    <scope>NUCLEOTIDE SEQUENCE [LARGE SCALE GENOMIC DNA]</scope>
    <source>
        <strain evidence="6 9">FDAARGOS_1082</strain>
    </source>
</reference>
<dbReference type="EMBL" id="CP068146">
    <property type="protein sequence ID" value="QQU47243.1"/>
    <property type="molecule type" value="Genomic_DNA"/>
</dbReference>
<name>A0A0E1NCT3_YEREN</name>
<dbReference type="RefSeq" id="WP_005164500.1">
    <property type="nucleotide sequence ID" value="NZ_CGBC01000045.1"/>
</dbReference>
<dbReference type="Pfam" id="PF00582">
    <property type="entry name" value="Usp"/>
    <property type="match status" value="1"/>
</dbReference>
<dbReference type="GO" id="GO:0005737">
    <property type="term" value="C:cytoplasm"/>
    <property type="evidence" value="ECO:0007669"/>
    <property type="project" value="UniProtKB-SubCell"/>
</dbReference>
<dbReference type="Proteomes" id="UP000048841">
    <property type="component" value="Unassembled WGS sequence"/>
</dbReference>
<evidence type="ECO:0000313" key="8">
    <source>
        <dbReference type="Proteomes" id="UP000048841"/>
    </source>
</evidence>
<proteinExistence type="inferred from homology"/>
<protein>
    <recommendedName>
        <fullName evidence="2">Universal stress protein</fullName>
    </recommendedName>
</protein>
<dbReference type="GeneID" id="31409525"/>
<evidence type="ECO:0000313" key="7">
    <source>
        <dbReference type="Proteomes" id="UP000041601"/>
    </source>
</evidence>
<comment type="similarity">
    <text evidence="1 2">Belongs to the universal stress protein A family.</text>
</comment>
<dbReference type="InterPro" id="IPR006016">
    <property type="entry name" value="UspA"/>
</dbReference>
<dbReference type="KEGG" id="yet:CH48_3285"/>
<evidence type="ECO:0000313" key="4">
    <source>
        <dbReference type="EMBL" id="CFQ67876.1"/>
    </source>
</evidence>
<accession>A0A0E1NCT3</accession>
<dbReference type="EMBL" id="CGBR01000022">
    <property type="protein sequence ID" value="CFQ67876.1"/>
    <property type="molecule type" value="Genomic_DNA"/>
</dbReference>
<dbReference type="AlphaFoldDB" id="A0A0E1NCT3"/>
<dbReference type="NCBIfam" id="NF007512">
    <property type="entry name" value="PRK10116.1"/>
    <property type="match status" value="1"/>
</dbReference>
<reference evidence="4 8" key="2">
    <citation type="submission" date="2015-03" db="EMBL/GenBank/DDBJ databases">
        <authorList>
            <person name="Murphy D."/>
        </authorList>
    </citation>
    <scope>NUCLEOTIDE SEQUENCE [LARGE SCALE GENOMIC DNA]</scope>
    <source>
        <strain evidence="4 8">IP26249</strain>
    </source>
</reference>
<evidence type="ECO:0000313" key="9">
    <source>
        <dbReference type="Proteomes" id="UP000595309"/>
    </source>
</evidence>
<feature type="domain" description="UspA" evidence="3">
    <location>
        <begin position="3"/>
        <end position="138"/>
    </location>
</feature>
<dbReference type="Proteomes" id="UP000595309">
    <property type="component" value="Chromosome"/>
</dbReference>
<evidence type="ECO:0000256" key="2">
    <source>
        <dbReference type="PIRNR" id="PIRNR006276"/>
    </source>
</evidence>
<dbReference type="PIRSF" id="PIRSF006276">
    <property type="entry name" value="UspA"/>
    <property type="match status" value="1"/>
</dbReference>
<evidence type="ECO:0000313" key="5">
    <source>
        <dbReference type="EMBL" id="CND71883.1"/>
    </source>
</evidence>
<dbReference type="InterPro" id="IPR006015">
    <property type="entry name" value="Universal_stress_UspA"/>
</dbReference>
<keyword evidence="2" id="KW-0963">Cytoplasm</keyword>
<reference evidence="5 7" key="1">
    <citation type="submission" date="2015-03" db="EMBL/GenBank/DDBJ databases">
        <authorList>
            <consortium name="Pathogen Informatics"/>
            <person name="Murphy D."/>
        </authorList>
    </citation>
    <scope>NUCLEOTIDE SEQUENCE [LARGE SCALE GENOMIC DNA]</scope>
    <source>
        <strain evidence="5 7">IP05342</strain>
    </source>
</reference>
<evidence type="ECO:0000256" key="1">
    <source>
        <dbReference type="ARBA" id="ARBA00008791"/>
    </source>
</evidence>
<dbReference type="OMA" id="CGNHNQS"/>
<keyword evidence="7" id="KW-1185">Reference proteome</keyword>
<dbReference type="PATRIC" id="fig|630.129.peg.1639"/>
<comment type="subcellular location">
    <subcellularLocation>
        <location evidence="2">Cytoplasm</location>
    </subcellularLocation>
</comment>
<dbReference type="Gene3D" id="3.40.50.620">
    <property type="entry name" value="HUPs"/>
    <property type="match status" value="1"/>
</dbReference>
<dbReference type="EMBL" id="CPXJ01000021">
    <property type="protein sequence ID" value="CND71883.1"/>
    <property type="molecule type" value="Genomic_DNA"/>
</dbReference>
<dbReference type="SUPFAM" id="SSF52402">
    <property type="entry name" value="Adenine nucleotide alpha hydrolases-like"/>
    <property type="match status" value="1"/>
</dbReference>
<evidence type="ECO:0000313" key="6">
    <source>
        <dbReference type="EMBL" id="QQU47243.1"/>
    </source>
</evidence>
<dbReference type="InterPro" id="IPR014729">
    <property type="entry name" value="Rossmann-like_a/b/a_fold"/>
</dbReference>
<sequence>MGYRNVLVAVALSPDSQQLVNKAVSIVRPYDGRVSLITLTTEPEMYSSYAAPMLGDLRSVLEEEAQLFMEELAINADYPIEKRNIVHGEFAESMAYFCRQQQIDLVICGNHSTRLLNKFSCSAARLINASTVDVLIVPL</sequence>
<dbReference type="Proteomes" id="UP000041601">
    <property type="component" value="Unassembled WGS sequence"/>
</dbReference>